<organism evidence="2 3">
    <name type="scientific">Moumouvirus goulette</name>
    <dbReference type="NCBI Taxonomy" id="1247379"/>
    <lineage>
        <taxon>Viruses</taxon>
        <taxon>Varidnaviria</taxon>
        <taxon>Bamfordvirae</taxon>
        <taxon>Nucleocytoviricota</taxon>
        <taxon>Megaviricetes</taxon>
        <taxon>Imitervirales</taxon>
        <taxon>Mimiviridae</taxon>
        <taxon>Megamimivirinae</taxon>
        <taxon>Moumouvirus</taxon>
        <taxon>Moumouvirus goulettemassiliense</taxon>
    </lineage>
</organism>
<dbReference type="EMBL" id="KC008572">
    <property type="protein sequence ID" value="AGF85091.1"/>
    <property type="molecule type" value="Genomic_DNA"/>
</dbReference>
<proteinExistence type="predicted"/>
<name>M1PMC1_9VIRU</name>
<dbReference type="SUPFAM" id="SSF50891">
    <property type="entry name" value="Cyclophilin-like"/>
    <property type="match status" value="1"/>
</dbReference>
<evidence type="ECO:0000259" key="1">
    <source>
        <dbReference type="PROSITE" id="PS50072"/>
    </source>
</evidence>
<sequence length="262" mass="30310">MLIYILLLKNKTLIYINMNYSLTDLPDSGPNPVVYMDISLKGENFGRIYIRLFREAYPAGVENFVNIAMGKTYRVIEYGSGRFSYNKHTKRTFEGCRFFNKLHNNYIVSGDIYNNDGSNAGTIYCDEPIPADFGEYYYPHESKGLVSLIPFYDKTTGQYYYDSTFMITLDDIKPTNILEELDNDQIVIGQVYQGLDVLDKMNELLKPYAGRKYPEFVISGCGVHANKNTVRRRPISINNRKFFKNKPKLLDLENDSLKTNIY</sequence>
<dbReference type="GO" id="GO:0006457">
    <property type="term" value="P:protein folding"/>
    <property type="evidence" value="ECO:0007669"/>
    <property type="project" value="TreeGrafter"/>
</dbReference>
<dbReference type="GO" id="GO:0016018">
    <property type="term" value="F:cyclosporin A binding"/>
    <property type="evidence" value="ECO:0007669"/>
    <property type="project" value="TreeGrafter"/>
</dbReference>
<reference evidence="2 3" key="1">
    <citation type="submission" date="2012-10" db="EMBL/GenBank/DDBJ databases">
        <title>Complete genome sequence of Moumouvirus goulette.</title>
        <authorList>
            <person name="Fournous G."/>
            <person name="Bougalmi M."/>
            <person name="Colson P."/>
        </authorList>
    </citation>
    <scope>NUCLEOTIDE SEQUENCE [LARGE SCALE GENOMIC DNA]</scope>
</reference>
<dbReference type="InterPro" id="IPR029000">
    <property type="entry name" value="Cyclophilin-like_dom_sf"/>
</dbReference>
<dbReference type="PROSITE" id="PS50072">
    <property type="entry name" value="CSA_PPIASE_2"/>
    <property type="match status" value="1"/>
</dbReference>
<gene>
    <name evidence="2" type="ORF">glt_00282</name>
</gene>
<dbReference type="InterPro" id="IPR002130">
    <property type="entry name" value="Cyclophilin-type_PPIase_dom"/>
</dbReference>
<dbReference type="PANTHER" id="PTHR11071">
    <property type="entry name" value="PEPTIDYL-PROLYL CIS-TRANS ISOMERASE"/>
    <property type="match status" value="1"/>
</dbReference>
<evidence type="ECO:0000313" key="2">
    <source>
        <dbReference type="EMBL" id="AGF85091.1"/>
    </source>
</evidence>
<dbReference type="PANTHER" id="PTHR11071:SF561">
    <property type="entry name" value="PEPTIDYL-PROLYL CIS-TRANS ISOMERASE D-RELATED"/>
    <property type="match status" value="1"/>
</dbReference>
<keyword evidence="3" id="KW-1185">Reference proteome</keyword>
<feature type="domain" description="PPIase cyclophilin-type" evidence="1">
    <location>
        <begin position="35"/>
        <end position="223"/>
    </location>
</feature>
<dbReference type="Pfam" id="PF00160">
    <property type="entry name" value="Pro_isomerase"/>
    <property type="match status" value="1"/>
</dbReference>
<accession>M1PMC1</accession>
<evidence type="ECO:0000313" key="3">
    <source>
        <dbReference type="Proteomes" id="UP000241071"/>
    </source>
</evidence>
<dbReference type="Proteomes" id="UP000241071">
    <property type="component" value="Segment"/>
</dbReference>
<dbReference type="Gene3D" id="2.40.100.10">
    <property type="entry name" value="Cyclophilin-like"/>
    <property type="match status" value="1"/>
</dbReference>
<dbReference type="GO" id="GO:0003755">
    <property type="term" value="F:peptidyl-prolyl cis-trans isomerase activity"/>
    <property type="evidence" value="ECO:0007669"/>
    <property type="project" value="InterPro"/>
</dbReference>
<protein>
    <recommendedName>
        <fullName evidence="1">PPIase cyclophilin-type domain-containing protein</fullName>
    </recommendedName>
</protein>